<feature type="compositionally biased region" description="Basic and acidic residues" evidence="20">
    <location>
        <begin position="475"/>
        <end position="487"/>
    </location>
</feature>
<evidence type="ECO:0000256" key="1">
    <source>
        <dbReference type="ARBA" id="ARBA00004389"/>
    </source>
</evidence>
<feature type="region of interest" description="Disordered" evidence="20">
    <location>
        <begin position="1055"/>
        <end position="1096"/>
    </location>
</feature>
<keyword evidence="8" id="KW-0732">Signal</keyword>
<keyword evidence="6" id="KW-0597">Phosphoprotein</keyword>
<evidence type="ECO:0000259" key="22">
    <source>
        <dbReference type="PROSITE" id="PS50002"/>
    </source>
</evidence>
<evidence type="ECO:0000313" key="23">
    <source>
        <dbReference type="EMBL" id="KAL0964972.1"/>
    </source>
</evidence>
<evidence type="ECO:0000256" key="20">
    <source>
        <dbReference type="SAM" id="MobiDB-lite"/>
    </source>
</evidence>
<keyword evidence="4" id="KW-0488">Methylation</keyword>
<evidence type="ECO:0000256" key="19">
    <source>
        <dbReference type="SAM" id="Coils"/>
    </source>
</evidence>
<keyword evidence="15" id="KW-0325">Glycoprotein</keyword>
<gene>
    <name evidence="23" type="ORF">UPYG_G00275120</name>
</gene>
<dbReference type="InterPro" id="IPR036028">
    <property type="entry name" value="SH3-like_dom_sf"/>
</dbReference>
<evidence type="ECO:0000256" key="9">
    <source>
        <dbReference type="ARBA" id="ARBA00022824"/>
    </source>
</evidence>
<feature type="compositionally biased region" description="Basic and acidic residues" evidence="20">
    <location>
        <begin position="378"/>
        <end position="399"/>
    </location>
</feature>
<evidence type="ECO:0000256" key="4">
    <source>
        <dbReference type="ARBA" id="ARBA00022481"/>
    </source>
</evidence>
<keyword evidence="24" id="KW-1185">Reference proteome</keyword>
<proteinExistence type="inferred from homology"/>
<feature type="region of interest" description="Disordered" evidence="20">
    <location>
        <begin position="1677"/>
        <end position="1988"/>
    </location>
</feature>
<dbReference type="InterPro" id="IPR001452">
    <property type="entry name" value="SH3_domain"/>
</dbReference>
<feature type="compositionally biased region" description="Polar residues" evidence="20">
    <location>
        <begin position="1764"/>
        <end position="1774"/>
    </location>
</feature>
<evidence type="ECO:0000256" key="14">
    <source>
        <dbReference type="ARBA" id="ARBA00023136"/>
    </source>
</evidence>
<feature type="region of interest" description="Disordered" evidence="20">
    <location>
        <begin position="475"/>
        <end position="501"/>
    </location>
</feature>
<evidence type="ECO:0000256" key="17">
    <source>
        <dbReference type="ARBA" id="ARBA00068894"/>
    </source>
</evidence>
<feature type="compositionally biased region" description="Basic and acidic residues" evidence="20">
    <location>
        <begin position="1299"/>
        <end position="1310"/>
    </location>
</feature>
<feature type="compositionally biased region" description="Low complexity" evidence="20">
    <location>
        <begin position="1784"/>
        <end position="1794"/>
    </location>
</feature>
<evidence type="ECO:0000256" key="12">
    <source>
        <dbReference type="ARBA" id="ARBA00022989"/>
    </source>
</evidence>
<dbReference type="InterPro" id="IPR051500">
    <property type="entry name" value="cTAGE_MIA/OTOR"/>
</dbReference>
<evidence type="ECO:0000256" key="7">
    <source>
        <dbReference type="ARBA" id="ARBA00022692"/>
    </source>
</evidence>
<keyword evidence="2 18" id="KW-0728">SH3 domain</keyword>
<evidence type="ECO:0000256" key="3">
    <source>
        <dbReference type="ARBA" id="ARBA00022448"/>
    </source>
</evidence>
<keyword evidence="14 21" id="KW-0472">Membrane</keyword>
<keyword evidence="11" id="KW-0653">Protein transport</keyword>
<keyword evidence="12 21" id="KW-1133">Transmembrane helix</keyword>
<dbReference type="Proteomes" id="UP001557470">
    <property type="component" value="Unassembled WGS sequence"/>
</dbReference>
<feature type="region of interest" description="Disordered" evidence="20">
    <location>
        <begin position="1299"/>
        <end position="1318"/>
    </location>
</feature>
<dbReference type="GO" id="GO:0006887">
    <property type="term" value="P:exocytosis"/>
    <property type="evidence" value="ECO:0007669"/>
    <property type="project" value="UniProtKB-KW"/>
</dbReference>
<dbReference type="FunFam" id="2.30.30.40:FF:000162">
    <property type="entry name" value="MIA SH3 domain ER export factor 3"/>
    <property type="match status" value="1"/>
</dbReference>
<keyword evidence="10" id="KW-0931">ER-Golgi transport</keyword>
<feature type="region of interest" description="Disordered" evidence="20">
    <location>
        <begin position="432"/>
        <end position="454"/>
    </location>
</feature>
<keyword evidence="3" id="KW-0813">Transport</keyword>
<reference evidence="23 24" key="1">
    <citation type="submission" date="2024-06" db="EMBL/GenBank/DDBJ databases">
        <authorList>
            <person name="Pan Q."/>
            <person name="Wen M."/>
            <person name="Jouanno E."/>
            <person name="Zahm M."/>
            <person name="Klopp C."/>
            <person name="Cabau C."/>
            <person name="Louis A."/>
            <person name="Berthelot C."/>
            <person name="Parey E."/>
            <person name="Roest Crollius H."/>
            <person name="Montfort J."/>
            <person name="Robinson-Rechavi M."/>
            <person name="Bouchez O."/>
            <person name="Lampietro C."/>
            <person name="Lopez Roques C."/>
            <person name="Donnadieu C."/>
            <person name="Postlethwait J."/>
            <person name="Bobe J."/>
            <person name="Verreycken H."/>
            <person name="Guiguen Y."/>
        </authorList>
    </citation>
    <scope>NUCLEOTIDE SEQUENCE [LARGE SCALE GENOMIC DNA]</scope>
    <source>
        <strain evidence="23">Up_M1</strain>
        <tissue evidence="23">Testis</tissue>
    </source>
</reference>
<evidence type="ECO:0000256" key="8">
    <source>
        <dbReference type="ARBA" id="ARBA00022729"/>
    </source>
</evidence>
<dbReference type="SUPFAM" id="SSF57997">
    <property type="entry name" value="Tropomyosin"/>
    <property type="match status" value="1"/>
</dbReference>
<organism evidence="23 24">
    <name type="scientific">Umbra pygmaea</name>
    <name type="common">Eastern mudminnow</name>
    <dbReference type="NCBI Taxonomy" id="75934"/>
    <lineage>
        <taxon>Eukaryota</taxon>
        <taxon>Metazoa</taxon>
        <taxon>Chordata</taxon>
        <taxon>Craniata</taxon>
        <taxon>Vertebrata</taxon>
        <taxon>Euteleostomi</taxon>
        <taxon>Actinopterygii</taxon>
        <taxon>Neopterygii</taxon>
        <taxon>Teleostei</taxon>
        <taxon>Protacanthopterygii</taxon>
        <taxon>Esociformes</taxon>
        <taxon>Umbridae</taxon>
        <taxon>Umbra</taxon>
    </lineage>
</organism>
<evidence type="ECO:0000256" key="2">
    <source>
        <dbReference type="ARBA" id="ARBA00022443"/>
    </source>
</evidence>
<comment type="subcellular location">
    <subcellularLocation>
        <location evidence="1">Endoplasmic reticulum membrane</location>
        <topology evidence="1">Single-pass membrane protein</topology>
    </subcellularLocation>
</comment>
<feature type="compositionally biased region" description="Acidic residues" evidence="20">
    <location>
        <begin position="488"/>
        <end position="501"/>
    </location>
</feature>
<feature type="compositionally biased region" description="Acidic residues" evidence="20">
    <location>
        <begin position="717"/>
        <end position="734"/>
    </location>
</feature>
<feature type="compositionally biased region" description="Pro residues" evidence="20">
    <location>
        <begin position="1835"/>
        <end position="1879"/>
    </location>
</feature>
<protein>
    <recommendedName>
        <fullName evidence="17">Transport and Golgi organization protein 1 homolog</fullName>
    </recommendedName>
</protein>
<evidence type="ECO:0000256" key="11">
    <source>
        <dbReference type="ARBA" id="ARBA00022927"/>
    </source>
</evidence>
<comment type="caution">
    <text evidence="23">The sequence shown here is derived from an EMBL/GenBank/DDBJ whole genome shotgun (WGS) entry which is preliminary data.</text>
</comment>
<dbReference type="CDD" id="cd11893">
    <property type="entry name" value="SH3_MIA3"/>
    <property type="match status" value="1"/>
</dbReference>
<keyword evidence="5" id="KW-0268">Exocytosis</keyword>
<feature type="region of interest" description="Disordered" evidence="20">
    <location>
        <begin position="629"/>
        <end position="802"/>
    </location>
</feature>
<feature type="region of interest" description="Disordered" evidence="20">
    <location>
        <begin position="378"/>
        <end position="408"/>
    </location>
</feature>
<feature type="region of interest" description="Disordered" evidence="20">
    <location>
        <begin position="584"/>
        <end position="604"/>
    </location>
</feature>
<dbReference type="PROSITE" id="PS50002">
    <property type="entry name" value="SH3"/>
    <property type="match status" value="1"/>
</dbReference>
<dbReference type="PANTHER" id="PTHR23158">
    <property type="entry name" value="MELANOMA INHIBITORY ACTIVITY-RELATED"/>
    <property type="match status" value="1"/>
</dbReference>
<dbReference type="PANTHER" id="PTHR23158:SF54">
    <property type="entry name" value="TRANSPORT AND GOLGI ORGANIZATION PROTEIN 1 HOMOLOG"/>
    <property type="match status" value="1"/>
</dbReference>
<evidence type="ECO:0000313" key="24">
    <source>
        <dbReference type="Proteomes" id="UP001557470"/>
    </source>
</evidence>
<feature type="compositionally biased region" description="Polar residues" evidence="20">
    <location>
        <begin position="1936"/>
        <end position="1988"/>
    </location>
</feature>
<feature type="coiled-coil region" evidence="19">
    <location>
        <begin position="1521"/>
        <end position="1640"/>
    </location>
</feature>
<dbReference type="GO" id="GO:0005789">
    <property type="term" value="C:endoplasmic reticulum membrane"/>
    <property type="evidence" value="ECO:0007669"/>
    <property type="project" value="UniProtKB-SubCell"/>
</dbReference>
<feature type="compositionally biased region" description="Basic and acidic residues" evidence="20">
    <location>
        <begin position="1065"/>
        <end position="1076"/>
    </location>
</feature>
<dbReference type="Gene3D" id="2.30.30.40">
    <property type="entry name" value="SH3 Domains"/>
    <property type="match status" value="1"/>
</dbReference>
<feature type="compositionally biased region" description="Acidic residues" evidence="20">
    <location>
        <begin position="629"/>
        <end position="644"/>
    </location>
</feature>
<keyword evidence="7 21" id="KW-0812">Transmembrane</keyword>
<evidence type="ECO:0000256" key="10">
    <source>
        <dbReference type="ARBA" id="ARBA00022892"/>
    </source>
</evidence>
<feature type="compositionally biased region" description="Basic and acidic residues" evidence="20">
    <location>
        <begin position="781"/>
        <end position="790"/>
    </location>
</feature>
<keyword evidence="13 19" id="KW-0175">Coiled coil</keyword>
<dbReference type="Pfam" id="PF07653">
    <property type="entry name" value="SH3_2"/>
    <property type="match status" value="1"/>
</dbReference>
<evidence type="ECO:0000256" key="6">
    <source>
        <dbReference type="ARBA" id="ARBA00022553"/>
    </source>
</evidence>
<dbReference type="SUPFAM" id="SSF50044">
    <property type="entry name" value="SH3-domain"/>
    <property type="match status" value="1"/>
</dbReference>
<dbReference type="GO" id="GO:0015031">
    <property type="term" value="P:protein transport"/>
    <property type="evidence" value="ECO:0007669"/>
    <property type="project" value="UniProtKB-KW"/>
</dbReference>
<keyword evidence="9" id="KW-0256">Endoplasmic reticulum</keyword>
<feature type="transmembrane region" description="Helical" evidence="21">
    <location>
        <begin position="6"/>
        <end position="24"/>
    </location>
</feature>
<feature type="compositionally biased region" description="Pro residues" evidence="20">
    <location>
        <begin position="1887"/>
        <end position="1898"/>
    </location>
</feature>
<feature type="region of interest" description="Disordered" evidence="20">
    <location>
        <begin position="144"/>
        <end position="178"/>
    </location>
</feature>
<evidence type="ECO:0000256" key="5">
    <source>
        <dbReference type="ARBA" id="ARBA00022483"/>
    </source>
</evidence>
<evidence type="ECO:0000256" key="16">
    <source>
        <dbReference type="ARBA" id="ARBA00061139"/>
    </source>
</evidence>
<dbReference type="EMBL" id="JAGEUA010000009">
    <property type="protein sequence ID" value="KAL0964972.1"/>
    <property type="molecule type" value="Genomic_DNA"/>
</dbReference>
<accession>A0ABD0WMR7</accession>
<evidence type="ECO:0000256" key="15">
    <source>
        <dbReference type="ARBA" id="ARBA00023180"/>
    </source>
</evidence>
<feature type="domain" description="SH3" evidence="22">
    <location>
        <begin position="41"/>
        <end position="103"/>
    </location>
</feature>
<sequence length="1988" mass="224098">MAVNLAHVYFLFVFIHNLISITAVEKRFSDYKRCADEECSMLLCRGKASNDFMGPDCRFLSFKKGETIYVYYKLSGKRTDVWAGSVGNRFGYFHKDLLTINHIYTEKELEIPAVETDFVCFDTGFDKFDSYDIDSLLDSSLSSDLEEPVQGTTDEIDLNKSAESTLGDLDEPPPEETPLEKKEMFLSDVHEGIEKVVENIKDQVVEVIPDQLVEKEDMSLLKSVHLDKPPHEETQLERKQMFHNVVPEDIDKVVDNVKDQVVEVIPDQLVEKEDLSLLKSVHLDKPPHEQTQLERKQMFHTDVSEDIDKVVDNVKDQVVEVIPDQLVEKEDLSHLQTVDLDKPPSEVTPLQKKEIFHKDVPNNIDKDVEDDLEKDVLEKTKEEEGLSKFKPMDLDEHSPEVTPLQKTEMFSSDVLEKIDKDVEVDLEKDGADHLAEEEDLSLVKPVDSDDPPPKLTVLEEKLLINDVSEDIDKVENVDLEKDVPDKHEEEEDLSILGFDEMDLDEPPSKFNLLGKNEMLLNESGSVDATGPVEDPVPKVVPTAEGIKGDVQKDQLRAEPSVPDSFIYPDKGNIKDVLSEALSKDPDLDSTADISSEGRPVPELKTTLGTTFDAVTTDDEVTRKVTLYNEEDKEADEIEYQQDVDNDLRQTPLLGFTEEHTHVKHRSIPELDQIDEEYSLSELAKKQDTKSKNPWSSVGDTVFNILSGGKRTAPVPSSEEDEDDDDDEEEDDDGENAPQEPPKIEEYKGNIQILAHNSKPEPDPTEQSQKLAVETPVTEELPVQKESRDFSQVENTFNLGDTELFREPNTLEELTKNTIAAETSTEMPTDYEDMIDSEDIEEDLLEDENALSSLTHDTDIESENEFGSEQPNNDAEVVSIDEKDVVQNGEAIDVEPVEYNTEKDSESTDIDKNHEHVLEDNYPDLLPVKEPEYSDDVLRLTLLRHHFEEEEMERFQKVLGLQNLFRLELLFSDLEQELKAAWQSQSSTSEDIEKALETILEASETPILDEVEMMLDAQDYAGQQQETGELDEEATILDNFQELAFTLRQKYSAASDSAPLAARGQPDLHPDSDKETSNDLGEENTFPDILEDTDEDNVTLPEEREEMGAAEEMIAHEEGHDRPDKGIEEDVGHFNRNKDNQLSFKKPEDIQRGPQPILENTFDMGLVDMEHPSSGHSESASRSDFQAEEQSGSSFASVVIFSGNLITLVYEYLGTYTVMMAQSLPEEWRPGPDFHGWPWEPVMVTLSAGLVALLFVFWSSMSIKNKSYLTSQKEIIARMKMMEQEKEDIIQKVSELQRQGEELKEQHERSQKNSTSSLQKVQELESLVQEMDKRNVLLEEEKNLLAKSLHEEQTKTVQHEDVISELNKTMEKLKHSRKKTQDALSKATMRVDEAVLREEARNAQHQALEKDIASLRKENLSLHQAAKSMEEKRTKMSEQIRAHQRSQKELEDSLAQKDHNIEVLSDLLGDLEACDGGLTTRDITADKQDAIRNRIKQMMDVSRVQTTLSVVEEERDRFMTKLLNEEKARKVLEEQYQKLEHDILLVKSDKNYLENQFETLKQKNEIMTEMYQQKENALQQKLTKEEFERRNKEEQLSEVGGKALEAEEEIKVCRQRIRDIQEELKQTEKSYKAQIIEQEQKSHENWVLARAAERALFDEKKETTNLRERLMEMSTRLNELRRPLFKPTPGMAPMPGRRGDSYGPSPVSGGAPSPPLMIEGPGRPPSAPVGRRNDPYGPRPPSDPQGRYLPEQSHLVASRPDPTVPRTSSPSNPDSSRCGPQDPGSLLVSPISSSSDAGADPLPRHPSGLSYRPPLGHGPHQLPPPGPGPFFYRQPNGPPGMMPSGPPPRIGHPPGPLIPPGQWRPPQYGPPPANGHPPGPLNQSGQRPLPPGPYGPMPPHYGIRGGPPMGPPRPYAHYGPRDPSVPPQRLPPGAASSYHQGGPTHQPQAPQSNDSSVAPQGQGQDYTSQQVAAATLQPQDSGNSSMGEP</sequence>
<name>A0ABD0WMR7_UMBPY</name>
<comment type="similarity">
    <text evidence="16">Belongs to the MIA/OTOR family. Tango1 subfamily.</text>
</comment>
<evidence type="ECO:0000256" key="21">
    <source>
        <dbReference type="SAM" id="Phobius"/>
    </source>
</evidence>
<evidence type="ECO:0000256" key="13">
    <source>
        <dbReference type="ARBA" id="ARBA00023054"/>
    </source>
</evidence>
<evidence type="ECO:0000256" key="18">
    <source>
        <dbReference type="PROSITE-ProRule" id="PRU00192"/>
    </source>
</evidence>
<dbReference type="GO" id="GO:0048731">
    <property type="term" value="P:system development"/>
    <property type="evidence" value="ECO:0007669"/>
    <property type="project" value="UniProtKB-ARBA"/>
</dbReference>